<gene>
    <name evidence="2" type="ORF">SAMN02982985_02934</name>
</gene>
<evidence type="ECO:0000313" key="3">
    <source>
        <dbReference type="Proteomes" id="UP000199470"/>
    </source>
</evidence>
<proteinExistence type="predicted"/>
<dbReference type="Pfam" id="PF09084">
    <property type="entry name" value="NMT1"/>
    <property type="match status" value="1"/>
</dbReference>
<reference evidence="2 3" key="1">
    <citation type="submission" date="2016-10" db="EMBL/GenBank/DDBJ databases">
        <authorList>
            <person name="de Groot N.N."/>
        </authorList>
    </citation>
    <scope>NUCLEOTIDE SEQUENCE [LARGE SCALE GENOMIC DNA]</scope>
    <source>
        <strain evidence="2 3">ATCC 43154</strain>
    </source>
</reference>
<dbReference type="OrthoDB" id="286202at2"/>
<keyword evidence="3" id="KW-1185">Reference proteome</keyword>
<dbReference type="Proteomes" id="UP000199470">
    <property type="component" value="Unassembled WGS sequence"/>
</dbReference>
<dbReference type="Gene3D" id="3.40.190.10">
    <property type="entry name" value="Periplasmic binding protein-like II"/>
    <property type="match status" value="2"/>
</dbReference>
<dbReference type="PANTHER" id="PTHR30024">
    <property type="entry name" value="ALIPHATIC SULFONATES-BINDING PROTEIN-RELATED"/>
    <property type="match status" value="1"/>
</dbReference>
<sequence length="359" mass="37959">MSKRHGAAPPWRTAARQGGALNPALAAGLLLLVLLTALAAVAARSAWVARQAPPPAPLEPLAIATNTAYAGTCPVLAAQARGYFRQQGIVATVLSRSSGKAAMEAVLQGQANVATVADIPVMFAGLNDVPVAVIASIFRTERDHGVVGRRDRGVRDPASLKGKRIGVTLDTSGHFALNALINRQGLAPDEVKMRNYKPEELGPALARGEIDAAAGWEPMLGAMLAEQGGNGVAFNSADIYESLYMVAGLRDYIAAHPASMQRLLRALIDGARFCAEQPAAAQALLVSVARHDADQLKAGWPGYHFAVALDQGLLLALEDEARWAMKNQLTPRSDMPNYLNYLYLDGLRAVAPAAVTVIH</sequence>
<name>A0A1I4NFU3_9BURK</name>
<dbReference type="SUPFAM" id="SSF53850">
    <property type="entry name" value="Periplasmic binding protein-like II"/>
    <property type="match status" value="1"/>
</dbReference>
<protein>
    <submittedName>
        <fullName evidence="2">NitT/TauT family transport system substrate-binding protein</fullName>
    </submittedName>
</protein>
<organism evidence="2 3">
    <name type="scientific">Rugamonas rubra</name>
    <dbReference type="NCBI Taxonomy" id="758825"/>
    <lineage>
        <taxon>Bacteria</taxon>
        <taxon>Pseudomonadati</taxon>
        <taxon>Pseudomonadota</taxon>
        <taxon>Betaproteobacteria</taxon>
        <taxon>Burkholderiales</taxon>
        <taxon>Oxalobacteraceae</taxon>
        <taxon>Telluria group</taxon>
        <taxon>Rugamonas</taxon>
    </lineage>
</organism>
<dbReference type="EMBL" id="FOTW01000013">
    <property type="protein sequence ID" value="SFM14378.1"/>
    <property type="molecule type" value="Genomic_DNA"/>
</dbReference>
<accession>A0A1I4NFU3</accession>
<dbReference type="STRING" id="758825.SAMN02982985_02934"/>
<dbReference type="AlphaFoldDB" id="A0A1I4NFU3"/>
<feature type="domain" description="SsuA/THI5-like" evidence="1">
    <location>
        <begin position="73"/>
        <end position="281"/>
    </location>
</feature>
<dbReference type="InterPro" id="IPR015168">
    <property type="entry name" value="SsuA/THI5"/>
</dbReference>
<evidence type="ECO:0000259" key="1">
    <source>
        <dbReference type="Pfam" id="PF09084"/>
    </source>
</evidence>
<dbReference type="RefSeq" id="WP_093388432.1">
    <property type="nucleotide sequence ID" value="NZ_FOTW01000013.1"/>
</dbReference>
<dbReference type="CDD" id="cd01008">
    <property type="entry name" value="PBP2_NrtA_SsuA_CpmA_like"/>
    <property type="match status" value="1"/>
</dbReference>
<evidence type="ECO:0000313" key="2">
    <source>
        <dbReference type="EMBL" id="SFM14378.1"/>
    </source>
</evidence>